<dbReference type="GO" id="GO:0032259">
    <property type="term" value="P:methylation"/>
    <property type="evidence" value="ECO:0007669"/>
    <property type="project" value="UniProtKB-KW"/>
</dbReference>
<dbReference type="EMBL" id="JBEWZH010000004">
    <property type="protein sequence ID" value="MFL0162061.1"/>
    <property type="molecule type" value="Genomic_DNA"/>
</dbReference>
<protein>
    <submittedName>
        <fullName evidence="2">FkbM family methyltransferase</fullName>
    </submittedName>
</protein>
<dbReference type="Pfam" id="PF05050">
    <property type="entry name" value="Methyltransf_21"/>
    <property type="match status" value="1"/>
</dbReference>
<feature type="domain" description="Methyltransferase FkbM" evidence="1">
    <location>
        <begin position="85"/>
        <end position="235"/>
    </location>
</feature>
<reference evidence="2 3" key="1">
    <citation type="submission" date="2024-07" db="EMBL/GenBank/DDBJ databases">
        <authorList>
            <person name="Pitt A."/>
            <person name="Hahn M.W."/>
        </authorList>
    </citation>
    <scope>NUCLEOTIDE SEQUENCE [LARGE SCALE GENOMIC DNA]</scope>
    <source>
        <strain evidence="2 3">1-SAACH-A3</strain>
    </source>
</reference>
<organism evidence="2 3">
    <name type="scientific">Aquirufa salirivi</name>
    <dbReference type="NCBI Taxonomy" id="3104729"/>
    <lineage>
        <taxon>Bacteria</taxon>
        <taxon>Pseudomonadati</taxon>
        <taxon>Bacteroidota</taxon>
        <taxon>Cytophagia</taxon>
        <taxon>Cytophagales</taxon>
        <taxon>Flectobacillaceae</taxon>
        <taxon>Aquirufa</taxon>
    </lineage>
</organism>
<dbReference type="PANTHER" id="PTHR34203:SF15">
    <property type="entry name" value="SLL1173 PROTEIN"/>
    <property type="match status" value="1"/>
</dbReference>
<dbReference type="NCBIfam" id="TIGR01444">
    <property type="entry name" value="fkbM_fam"/>
    <property type="match status" value="1"/>
</dbReference>
<dbReference type="InterPro" id="IPR052514">
    <property type="entry name" value="SAM-dependent_MTase"/>
</dbReference>
<evidence type="ECO:0000313" key="3">
    <source>
        <dbReference type="Proteomes" id="UP001623558"/>
    </source>
</evidence>
<dbReference type="Gene3D" id="3.40.50.150">
    <property type="entry name" value="Vaccinia Virus protein VP39"/>
    <property type="match status" value="1"/>
</dbReference>
<sequence>MKKRILDSIIKLVFKLSRTRIGLYFIQGMIDVAMEQNRKTKHKDVEMAFCVPNWLNNYRLDTFSSKEPETLDWIDTIEEGAIIWDIGANVGLYSVYAAKSKSCKVYAFEPSVFNLELLARNIYLNKVQQLVTIVPIALSDKVSESLFQMSSTQWGGALSTFGAGIDQNGQPMNEVFEYKTIGVSMQEAVDNLHIPLPKHIKMDVDGIEHFILQGGQKVLKNVNSVLVEINDDFIEQANITHRILEEAGLTLLKKCDCGSSNQFNQWWIRK</sequence>
<name>A0ABW8RTL3_9BACT</name>
<dbReference type="InterPro" id="IPR029063">
    <property type="entry name" value="SAM-dependent_MTases_sf"/>
</dbReference>
<comment type="caution">
    <text evidence="2">The sequence shown here is derived from an EMBL/GenBank/DDBJ whole genome shotgun (WGS) entry which is preliminary data.</text>
</comment>
<proteinExistence type="predicted"/>
<evidence type="ECO:0000313" key="2">
    <source>
        <dbReference type="EMBL" id="MFL0162061.1"/>
    </source>
</evidence>
<dbReference type="PANTHER" id="PTHR34203">
    <property type="entry name" value="METHYLTRANSFERASE, FKBM FAMILY PROTEIN"/>
    <property type="match status" value="1"/>
</dbReference>
<evidence type="ECO:0000259" key="1">
    <source>
        <dbReference type="Pfam" id="PF05050"/>
    </source>
</evidence>
<keyword evidence="3" id="KW-1185">Reference proteome</keyword>
<gene>
    <name evidence="2" type="ORF">U0R11_06625</name>
</gene>
<dbReference type="Proteomes" id="UP001623558">
    <property type="component" value="Unassembled WGS sequence"/>
</dbReference>
<accession>A0ABW8RTL3</accession>
<keyword evidence="2" id="KW-0489">Methyltransferase</keyword>
<dbReference type="RefSeq" id="WP_406750763.1">
    <property type="nucleotide sequence ID" value="NZ_JBEWZH010000004.1"/>
</dbReference>
<dbReference type="GO" id="GO:0008168">
    <property type="term" value="F:methyltransferase activity"/>
    <property type="evidence" value="ECO:0007669"/>
    <property type="project" value="UniProtKB-KW"/>
</dbReference>
<dbReference type="SUPFAM" id="SSF53335">
    <property type="entry name" value="S-adenosyl-L-methionine-dependent methyltransferases"/>
    <property type="match status" value="1"/>
</dbReference>
<dbReference type="InterPro" id="IPR006342">
    <property type="entry name" value="FkbM_mtfrase"/>
</dbReference>
<keyword evidence="2" id="KW-0808">Transferase</keyword>